<reference evidence="2" key="1">
    <citation type="journal article" date="2015" name="Proc. Natl. Acad. Sci. U.S.A.">
        <title>Genome sequencing of adzuki bean (Vigna angularis) provides insight into high starch and low fat accumulation and domestication.</title>
        <authorList>
            <person name="Yang K."/>
            <person name="Tian Z."/>
            <person name="Chen C."/>
            <person name="Luo L."/>
            <person name="Zhao B."/>
            <person name="Wang Z."/>
            <person name="Yu L."/>
            <person name="Li Y."/>
            <person name="Sun Y."/>
            <person name="Li W."/>
            <person name="Chen Y."/>
            <person name="Li Y."/>
            <person name="Zhang Y."/>
            <person name="Ai D."/>
            <person name="Zhao J."/>
            <person name="Shang C."/>
            <person name="Ma Y."/>
            <person name="Wu B."/>
            <person name="Wang M."/>
            <person name="Gao L."/>
            <person name="Sun D."/>
            <person name="Zhang P."/>
            <person name="Guo F."/>
            <person name="Wang W."/>
            <person name="Li Y."/>
            <person name="Wang J."/>
            <person name="Varshney R.K."/>
            <person name="Wang J."/>
            <person name="Ling H.Q."/>
            <person name="Wan P."/>
        </authorList>
    </citation>
    <scope>NUCLEOTIDE SEQUENCE</scope>
    <source>
        <strain evidence="2">cv. Jingnong 6</strain>
    </source>
</reference>
<name>A0A0L9UE61_PHAAN</name>
<evidence type="ECO:0000313" key="2">
    <source>
        <dbReference type="Proteomes" id="UP000053144"/>
    </source>
</evidence>
<proteinExistence type="predicted"/>
<organism evidence="1 2">
    <name type="scientific">Phaseolus angularis</name>
    <name type="common">Azuki bean</name>
    <name type="synonym">Vigna angularis</name>
    <dbReference type="NCBI Taxonomy" id="3914"/>
    <lineage>
        <taxon>Eukaryota</taxon>
        <taxon>Viridiplantae</taxon>
        <taxon>Streptophyta</taxon>
        <taxon>Embryophyta</taxon>
        <taxon>Tracheophyta</taxon>
        <taxon>Spermatophyta</taxon>
        <taxon>Magnoliopsida</taxon>
        <taxon>eudicotyledons</taxon>
        <taxon>Gunneridae</taxon>
        <taxon>Pentapetalae</taxon>
        <taxon>rosids</taxon>
        <taxon>fabids</taxon>
        <taxon>Fabales</taxon>
        <taxon>Fabaceae</taxon>
        <taxon>Papilionoideae</taxon>
        <taxon>50 kb inversion clade</taxon>
        <taxon>NPAAA clade</taxon>
        <taxon>indigoferoid/millettioid clade</taxon>
        <taxon>Phaseoleae</taxon>
        <taxon>Vigna</taxon>
    </lineage>
</organism>
<protein>
    <submittedName>
        <fullName evidence="1">Uncharacterized protein</fullName>
    </submittedName>
</protein>
<sequence>MAYSSSSRRKWKVARIARNANPTGWISDEDIRRKLFSLRKIKTVVSHKYLKLVSMFYSNLKMSDESFCNTIKGVDMKLIKEVSIGIVVFQPISKEGFLFQIWIGHQGLIGFTMIKNDDHQQVYPISESSSANETDSTKTEEYEWARWLCQNRSKRYLGLKFCIRETDKTAEELGALGLEVYSVENLGFDAEANLNG</sequence>
<dbReference type="AlphaFoldDB" id="A0A0L9UE61"/>
<gene>
    <name evidence="1" type="ORF">LR48_Vigan04g103200</name>
</gene>
<dbReference type="Gramene" id="KOM40834">
    <property type="protein sequence ID" value="KOM40834"/>
    <property type="gene ID" value="LR48_Vigan04g103200"/>
</dbReference>
<dbReference type="Proteomes" id="UP000053144">
    <property type="component" value="Chromosome 4"/>
</dbReference>
<dbReference type="EMBL" id="CM003374">
    <property type="protein sequence ID" value="KOM40834.1"/>
    <property type="molecule type" value="Genomic_DNA"/>
</dbReference>
<accession>A0A0L9UE61</accession>
<evidence type="ECO:0000313" key="1">
    <source>
        <dbReference type="EMBL" id="KOM40834.1"/>
    </source>
</evidence>